<dbReference type="AlphaFoldDB" id="A0AAD2FWQ8"/>
<dbReference type="Proteomes" id="UP001295423">
    <property type="component" value="Unassembled WGS sequence"/>
</dbReference>
<organism evidence="2 3">
    <name type="scientific">Cylindrotheca closterium</name>
    <dbReference type="NCBI Taxonomy" id="2856"/>
    <lineage>
        <taxon>Eukaryota</taxon>
        <taxon>Sar</taxon>
        <taxon>Stramenopiles</taxon>
        <taxon>Ochrophyta</taxon>
        <taxon>Bacillariophyta</taxon>
        <taxon>Bacillariophyceae</taxon>
        <taxon>Bacillariophycidae</taxon>
        <taxon>Bacillariales</taxon>
        <taxon>Bacillariaceae</taxon>
        <taxon>Cylindrotheca</taxon>
    </lineage>
</organism>
<evidence type="ECO:0000313" key="2">
    <source>
        <dbReference type="EMBL" id="CAJ1954770.1"/>
    </source>
</evidence>
<accession>A0AAD2FWQ8</accession>
<keyword evidence="3" id="KW-1185">Reference proteome</keyword>
<dbReference type="EMBL" id="CAKOGP040001869">
    <property type="protein sequence ID" value="CAJ1954770.1"/>
    <property type="molecule type" value="Genomic_DNA"/>
</dbReference>
<name>A0AAD2FWQ8_9STRA</name>
<protein>
    <submittedName>
        <fullName evidence="2">Uncharacterized protein</fullName>
    </submittedName>
</protein>
<feature type="region of interest" description="Disordered" evidence="1">
    <location>
        <begin position="19"/>
        <end position="58"/>
    </location>
</feature>
<evidence type="ECO:0000313" key="3">
    <source>
        <dbReference type="Proteomes" id="UP001295423"/>
    </source>
</evidence>
<gene>
    <name evidence="2" type="ORF">CYCCA115_LOCUS15362</name>
</gene>
<evidence type="ECO:0000256" key="1">
    <source>
        <dbReference type="SAM" id="MobiDB-lite"/>
    </source>
</evidence>
<proteinExistence type="predicted"/>
<feature type="compositionally biased region" description="Acidic residues" evidence="1">
    <location>
        <begin position="38"/>
        <end position="48"/>
    </location>
</feature>
<comment type="caution">
    <text evidence="2">The sequence shown here is derived from an EMBL/GenBank/DDBJ whole genome shotgun (WGS) entry which is preliminary data.</text>
</comment>
<sequence>MGVRTPFYFVICVDDDEEVAESAPQPTMDADLYNYYYGDDDDEEDDHDDGVYSESSSCLDYDDNSSLLDDIDSVYGDDLDECDFDIDFPSYSKREVLHPFQQYNATLPVDSDEYFNDYEDDEYSLPSEEWEETINDARREAVDETSVLSVMVDKQTRRRHGRRETTDVL</sequence>
<reference evidence="2" key="1">
    <citation type="submission" date="2023-08" db="EMBL/GenBank/DDBJ databases">
        <authorList>
            <person name="Audoor S."/>
            <person name="Bilcke G."/>
        </authorList>
    </citation>
    <scope>NUCLEOTIDE SEQUENCE</scope>
</reference>